<dbReference type="EMBL" id="AGEE01000028">
    <property type="protein sequence ID" value="EHO09890.1"/>
    <property type="molecule type" value="Genomic_DNA"/>
</dbReference>
<dbReference type="InterPro" id="IPR035959">
    <property type="entry name" value="RutC-like_sf"/>
</dbReference>
<proteinExistence type="predicted"/>
<name>A0AAV3F1V0_9FLAO</name>
<evidence type="ECO:0000313" key="2">
    <source>
        <dbReference type="Proteomes" id="UP000004834"/>
    </source>
</evidence>
<comment type="caution">
    <text evidence="1">The sequence shown here is derived from an EMBL/GenBank/DDBJ whole genome shotgun (WGS) entry which is preliminary data.</text>
</comment>
<gene>
    <name evidence="1" type="ORF">HMPREF9715_02255</name>
</gene>
<organism evidence="1 2">
    <name type="scientific">Myroides odoratimimus CIP 101113</name>
    <dbReference type="NCBI Taxonomy" id="883154"/>
    <lineage>
        <taxon>Bacteria</taxon>
        <taxon>Pseudomonadati</taxon>
        <taxon>Bacteroidota</taxon>
        <taxon>Flavobacteriia</taxon>
        <taxon>Flavobacteriales</taxon>
        <taxon>Flavobacteriaceae</taxon>
        <taxon>Myroides</taxon>
    </lineage>
</organism>
<sequence length="55" mass="6166">MSSVTSLTLTLVLEDMKAHLLLCIENLQKVIKKVDYPLEGIARLNIYTTSTAELM</sequence>
<evidence type="ECO:0000313" key="1">
    <source>
        <dbReference type="EMBL" id="EHO09890.1"/>
    </source>
</evidence>
<dbReference type="Proteomes" id="UP000004834">
    <property type="component" value="Unassembled WGS sequence"/>
</dbReference>
<dbReference type="RefSeq" id="WP_006263864.1">
    <property type="nucleotide sequence ID" value="NZ_JH590838.1"/>
</dbReference>
<accession>A0AAV3F1V0</accession>
<dbReference type="SUPFAM" id="SSF55298">
    <property type="entry name" value="YjgF-like"/>
    <property type="match status" value="1"/>
</dbReference>
<reference evidence="1 2" key="1">
    <citation type="submission" date="2011-11" db="EMBL/GenBank/DDBJ databases">
        <title>The Genome Sequence of Myroides odoratimimus CIP 101113.</title>
        <authorList>
            <person name="Earl A."/>
            <person name="Ward D."/>
            <person name="Feldgarden M."/>
            <person name="Gevers D."/>
            <person name="Huys G."/>
            <person name="Young S.K."/>
            <person name="Zeng Q."/>
            <person name="Gargeya S."/>
            <person name="Fitzgerald M."/>
            <person name="Haas B."/>
            <person name="Abouelleil A."/>
            <person name="Alvarado L."/>
            <person name="Arachchi H.M."/>
            <person name="Berlin A."/>
            <person name="Brown A."/>
            <person name="Chapman S.B."/>
            <person name="Chen Z."/>
            <person name="Dunbar C."/>
            <person name="Freedman E."/>
            <person name="Gearin G."/>
            <person name="Goldberg J."/>
            <person name="Griggs A."/>
            <person name="Gujja S."/>
            <person name="Heiman D."/>
            <person name="Howarth C."/>
            <person name="Larson L."/>
            <person name="Lui A."/>
            <person name="MacDonald P.J.P."/>
            <person name="Montmayeur A."/>
            <person name="Murphy C."/>
            <person name="Neiman D."/>
            <person name="Pearson M."/>
            <person name="Priest M."/>
            <person name="Roberts A."/>
            <person name="Saif S."/>
            <person name="Shea T."/>
            <person name="Shenoy N."/>
            <person name="Sisk P."/>
            <person name="Stolte C."/>
            <person name="Sykes S."/>
            <person name="Wortman J."/>
            <person name="Nusbaum C."/>
            <person name="Birren B."/>
        </authorList>
    </citation>
    <scope>NUCLEOTIDE SEQUENCE [LARGE SCALE GENOMIC DNA]</scope>
    <source>
        <strain evidence="1 2">CIP 101113</strain>
    </source>
</reference>
<protein>
    <submittedName>
        <fullName evidence="1">Uncharacterized protein</fullName>
    </submittedName>
</protein>
<dbReference type="AlphaFoldDB" id="A0AAV3F1V0"/>